<feature type="disulfide bond" evidence="5">
    <location>
        <begin position="132"/>
        <end position="159"/>
    </location>
</feature>
<dbReference type="InterPro" id="IPR026645">
    <property type="entry name" value="Dermatopontin"/>
</dbReference>
<dbReference type="SUPFAM" id="SSF57535">
    <property type="entry name" value="Complement control module/SCR domain"/>
    <property type="match status" value="3"/>
</dbReference>
<dbReference type="InterPro" id="IPR035976">
    <property type="entry name" value="Sushi/SCR/CCP_sf"/>
</dbReference>
<evidence type="ECO:0000259" key="6">
    <source>
        <dbReference type="PROSITE" id="PS50923"/>
    </source>
</evidence>
<evidence type="ECO:0000313" key="7">
    <source>
        <dbReference type="EMBL" id="KAH3716254.1"/>
    </source>
</evidence>
<evidence type="ECO:0000256" key="5">
    <source>
        <dbReference type="PROSITE-ProRule" id="PRU00302"/>
    </source>
</evidence>
<dbReference type="Proteomes" id="UP000828390">
    <property type="component" value="Unassembled WGS sequence"/>
</dbReference>
<comment type="similarity">
    <text evidence="2">Belongs to the dermatopontin family.</text>
</comment>
<evidence type="ECO:0000256" key="3">
    <source>
        <dbReference type="ARBA" id="ARBA00022525"/>
    </source>
</evidence>
<dbReference type="SMART" id="SM00032">
    <property type="entry name" value="CCP"/>
    <property type="match status" value="2"/>
</dbReference>
<dbReference type="Pfam" id="PF14704">
    <property type="entry name" value="DERM"/>
    <property type="match status" value="1"/>
</dbReference>
<gene>
    <name evidence="7" type="ORF">DPMN_058973</name>
</gene>
<keyword evidence="4 5" id="KW-1015">Disulfide bond</keyword>
<dbReference type="OrthoDB" id="6059598at2759"/>
<evidence type="ECO:0000313" key="8">
    <source>
        <dbReference type="Proteomes" id="UP000828390"/>
    </source>
</evidence>
<dbReference type="AlphaFoldDB" id="A0A9D4HG36"/>
<evidence type="ECO:0000256" key="2">
    <source>
        <dbReference type="ARBA" id="ARBA00008712"/>
    </source>
</evidence>
<dbReference type="CDD" id="cd00033">
    <property type="entry name" value="CCP"/>
    <property type="match status" value="1"/>
</dbReference>
<dbReference type="InterPro" id="IPR000436">
    <property type="entry name" value="Sushi_SCR_CCP_dom"/>
</dbReference>
<protein>
    <recommendedName>
        <fullName evidence="6">Sushi domain-containing protein</fullName>
    </recommendedName>
</protein>
<evidence type="ECO:0000256" key="1">
    <source>
        <dbReference type="ARBA" id="ARBA00004613"/>
    </source>
</evidence>
<name>A0A9D4HG36_DREPO</name>
<comment type="subcellular location">
    <subcellularLocation>
        <location evidence="1">Secreted</location>
    </subcellularLocation>
</comment>
<accession>A0A9D4HG36</accession>
<dbReference type="GO" id="GO:0031012">
    <property type="term" value="C:extracellular matrix"/>
    <property type="evidence" value="ECO:0007669"/>
    <property type="project" value="TreeGrafter"/>
</dbReference>
<dbReference type="Pfam" id="PF00084">
    <property type="entry name" value="Sushi"/>
    <property type="match status" value="1"/>
</dbReference>
<reference evidence="7" key="1">
    <citation type="journal article" date="2019" name="bioRxiv">
        <title>The Genome of the Zebra Mussel, Dreissena polymorpha: A Resource for Invasive Species Research.</title>
        <authorList>
            <person name="McCartney M.A."/>
            <person name="Auch B."/>
            <person name="Kono T."/>
            <person name="Mallez S."/>
            <person name="Zhang Y."/>
            <person name="Obille A."/>
            <person name="Becker A."/>
            <person name="Abrahante J.E."/>
            <person name="Garbe J."/>
            <person name="Badalamenti J.P."/>
            <person name="Herman A."/>
            <person name="Mangelson H."/>
            <person name="Liachko I."/>
            <person name="Sullivan S."/>
            <person name="Sone E.D."/>
            <person name="Koren S."/>
            <person name="Silverstein K.A.T."/>
            <person name="Beckman K.B."/>
            <person name="Gohl D.M."/>
        </authorList>
    </citation>
    <scope>NUCLEOTIDE SEQUENCE</scope>
    <source>
        <strain evidence="7">Duluth1</strain>
        <tissue evidence="7">Whole animal</tissue>
    </source>
</reference>
<keyword evidence="8" id="KW-1185">Reference proteome</keyword>
<sequence length="271" mass="30437">MILGNMHMEGHRRRLECNHGYLPLDLNNVTSQCQNGRWTNVTTCVQVCPKFEKINLGKVAGDSIYENATRHLICDDGYSPLDPAKLVSQCTKGEWTEITKCVPDCGTLSAPMNGEVDLSQGIKFGAKASFTCQTGFTLEGLPSPTCTSAGTWSSAAPLCQINDKNLKWQNKLDGLLDYACPNKNQFINHVISQHHNHKEDRQFDFTCSDVVSGYDDSTTTCTYSGWVNEFDQPVNFRCPDDGFIHGMRSEHNNHHEDRKWDFFAARFQKSA</sequence>
<comment type="caution">
    <text evidence="5">Lacks conserved residue(s) required for the propagation of feature annotation.</text>
</comment>
<dbReference type="GO" id="GO:0005615">
    <property type="term" value="C:extracellular space"/>
    <property type="evidence" value="ECO:0007669"/>
    <property type="project" value="TreeGrafter"/>
</dbReference>
<dbReference type="PANTHER" id="PTHR15040:SF1">
    <property type="entry name" value="DERMATOPONTIN-LIKE ISOFORM X1"/>
    <property type="match status" value="1"/>
</dbReference>
<evidence type="ECO:0000256" key="4">
    <source>
        <dbReference type="ARBA" id="ARBA00023157"/>
    </source>
</evidence>
<comment type="caution">
    <text evidence="7">The sequence shown here is derived from an EMBL/GenBank/DDBJ whole genome shotgun (WGS) entry which is preliminary data.</text>
</comment>
<reference evidence="7" key="2">
    <citation type="submission" date="2020-11" db="EMBL/GenBank/DDBJ databases">
        <authorList>
            <person name="McCartney M.A."/>
            <person name="Auch B."/>
            <person name="Kono T."/>
            <person name="Mallez S."/>
            <person name="Becker A."/>
            <person name="Gohl D.M."/>
            <person name="Silverstein K.A.T."/>
            <person name="Koren S."/>
            <person name="Bechman K.B."/>
            <person name="Herman A."/>
            <person name="Abrahante J.E."/>
            <person name="Garbe J."/>
        </authorList>
    </citation>
    <scope>NUCLEOTIDE SEQUENCE</scope>
    <source>
        <strain evidence="7">Duluth1</strain>
        <tissue evidence="7">Whole animal</tissue>
    </source>
</reference>
<dbReference type="Gene3D" id="2.10.70.10">
    <property type="entry name" value="Complement Module, domain 1"/>
    <property type="match status" value="2"/>
</dbReference>
<dbReference type="EMBL" id="JAIWYP010000013">
    <property type="protein sequence ID" value="KAH3716254.1"/>
    <property type="molecule type" value="Genomic_DNA"/>
</dbReference>
<keyword evidence="5" id="KW-0768">Sushi</keyword>
<dbReference type="GO" id="GO:0030199">
    <property type="term" value="P:collagen fibril organization"/>
    <property type="evidence" value="ECO:0007669"/>
    <property type="project" value="TreeGrafter"/>
</dbReference>
<proteinExistence type="inferred from homology"/>
<dbReference type="PANTHER" id="PTHR15040">
    <property type="entry name" value="DERMATOPONTIN-RELATED"/>
    <property type="match status" value="1"/>
</dbReference>
<feature type="domain" description="Sushi" evidence="6">
    <location>
        <begin position="103"/>
        <end position="161"/>
    </location>
</feature>
<dbReference type="PROSITE" id="PS50923">
    <property type="entry name" value="SUSHI"/>
    <property type="match status" value="1"/>
</dbReference>
<keyword evidence="3" id="KW-0964">Secreted</keyword>
<organism evidence="7 8">
    <name type="scientific">Dreissena polymorpha</name>
    <name type="common">Zebra mussel</name>
    <name type="synonym">Mytilus polymorpha</name>
    <dbReference type="NCBI Taxonomy" id="45954"/>
    <lineage>
        <taxon>Eukaryota</taxon>
        <taxon>Metazoa</taxon>
        <taxon>Spiralia</taxon>
        <taxon>Lophotrochozoa</taxon>
        <taxon>Mollusca</taxon>
        <taxon>Bivalvia</taxon>
        <taxon>Autobranchia</taxon>
        <taxon>Heteroconchia</taxon>
        <taxon>Euheterodonta</taxon>
        <taxon>Imparidentia</taxon>
        <taxon>Neoheterodontei</taxon>
        <taxon>Myida</taxon>
        <taxon>Dreissenoidea</taxon>
        <taxon>Dreissenidae</taxon>
        <taxon>Dreissena</taxon>
    </lineage>
</organism>